<evidence type="ECO:0000256" key="8">
    <source>
        <dbReference type="ARBA" id="ARBA00023277"/>
    </source>
</evidence>
<dbReference type="EMBL" id="KQ964294">
    <property type="protein sequence ID" value="KXJ85142.1"/>
    <property type="molecule type" value="Genomic_DNA"/>
</dbReference>
<dbReference type="InterPro" id="IPR001579">
    <property type="entry name" value="Glyco_hydro_18_chit_AS"/>
</dbReference>
<name>A0A136IJJ7_9PEZI</name>
<dbReference type="CDD" id="cd06548">
    <property type="entry name" value="GH18_chitinase"/>
    <property type="match status" value="1"/>
</dbReference>
<dbReference type="InterPro" id="IPR011583">
    <property type="entry name" value="Chitinase_II/V-like_cat"/>
</dbReference>
<proteinExistence type="inferred from homology"/>
<evidence type="ECO:0000313" key="14">
    <source>
        <dbReference type="Proteomes" id="UP000070501"/>
    </source>
</evidence>
<comment type="catalytic activity">
    <reaction evidence="1">
        <text>Random endo-hydrolysis of N-acetyl-beta-D-glucosaminide (1-&gt;4)-beta-linkages in chitin and chitodextrins.</text>
        <dbReference type="EC" id="3.2.1.14"/>
    </reaction>
</comment>
<dbReference type="PROSITE" id="PS01095">
    <property type="entry name" value="GH18_1"/>
    <property type="match status" value="1"/>
</dbReference>
<dbReference type="GO" id="GO:0005576">
    <property type="term" value="C:extracellular region"/>
    <property type="evidence" value="ECO:0007669"/>
    <property type="project" value="UniProtKB-SubCell"/>
</dbReference>
<dbReference type="AlphaFoldDB" id="A0A136IJJ7"/>
<dbReference type="SMART" id="SM00636">
    <property type="entry name" value="Glyco_18"/>
    <property type="match status" value="1"/>
</dbReference>
<evidence type="ECO:0000256" key="9">
    <source>
        <dbReference type="ARBA" id="ARBA00023295"/>
    </source>
</evidence>
<dbReference type="STRING" id="196109.A0A136IJJ7"/>
<dbReference type="PANTHER" id="PTHR11177">
    <property type="entry name" value="CHITINASE"/>
    <property type="match status" value="1"/>
</dbReference>
<dbReference type="Gene3D" id="3.10.50.10">
    <property type="match status" value="1"/>
</dbReference>
<reference evidence="14" key="1">
    <citation type="submission" date="2016-02" db="EMBL/GenBank/DDBJ databases">
        <title>Draft genome sequence of Microdochium bolleyi, a fungal endophyte of beachgrass.</title>
        <authorList>
            <consortium name="DOE Joint Genome Institute"/>
            <person name="David A.S."/>
            <person name="May G."/>
            <person name="Haridas S."/>
            <person name="Lim J."/>
            <person name="Wang M."/>
            <person name="Labutti K."/>
            <person name="Lipzen A."/>
            <person name="Barry K."/>
            <person name="Grigoriev I.V."/>
        </authorList>
    </citation>
    <scope>NUCLEOTIDE SEQUENCE [LARGE SCALE GENOMIC DNA]</scope>
    <source>
        <strain evidence="14">J235TASD1</strain>
    </source>
</reference>
<dbReference type="Gene3D" id="3.20.20.80">
    <property type="entry name" value="Glycosidases"/>
    <property type="match status" value="1"/>
</dbReference>
<keyword evidence="10" id="KW-0624">Polysaccharide degradation</keyword>
<protein>
    <recommendedName>
        <fullName evidence="4">chitinase</fullName>
        <ecNumber evidence="4">3.2.1.14</ecNumber>
    </recommendedName>
</protein>
<dbReference type="InterPro" id="IPR017853">
    <property type="entry name" value="GH"/>
</dbReference>
<keyword evidence="5" id="KW-0964">Secreted</keyword>
<evidence type="ECO:0000256" key="11">
    <source>
        <dbReference type="RuleBase" id="RU000489"/>
    </source>
</evidence>
<dbReference type="Proteomes" id="UP000070501">
    <property type="component" value="Unassembled WGS sequence"/>
</dbReference>
<evidence type="ECO:0000256" key="6">
    <source>
        <dbReference type="ARBA" id="ARBA00022801"/>
    </source>
</evidence>
<keyword evidence="8" id="KW-0119">Carbohydrate metabolism</keyword>
<dbReference type="GO" id="GO:0008061">
    <property type="term" value="F:chitin binding"/>
    <property type="evidence" value="ECO:0007669"/>
    <property type="project" value="InterPro"/>
</dbReference>
<evidence type="ECO:0000256" key="10">
    <source>
        <dbReference type="ARBA" id="ARBA00023326"/>
    </source>
</evidence>
<evidence type="ECO:0000256" key="3">
    <source>
        <dbReference type="ARBA" id="ARBA00008682"/>
    </source>
</evidence>
<evidence type="ECO:0000256" key="4">
    <source>
        <dbReference type="ARBA" id="ARBA00012729"/>
    </source>
</evidence>
<evidence type="ECO:0000256" key="7">
    <source>
        <dbReference type="ARBA" id="ARBA00023024"/>
    </source>
</evidence>
<evidence type="ECO:0000259" key="12">
    <source>
        <dbReference type="PROSITE" id="PS51910"/>
    </source>
</evidence>
<dbReference type="GO" id="GO:0000272">
    <property type="term" value="P:polysaccharide catabolic process"/>
    <property type="evidence" value="ECO:0007669"/>
    <property type="project" value="UniProtKB-KW"/>
</dbReference>
<dbReference type="GO" id="GO:0008843">
    <property type="term" value="F:endochitinase activity"/>
    <property type="evidence" value="ECO:0007669"/>
    <property type="project" value="UniProtKB-EC"/>
</dbReference>
<keyword evidence="14" id="KW-1185">Reference proteome</keyword>
<comment type="similarity">
    <text evidence="3">Belongs to the glycosyl hydrolase 18 family. Chitinase class V subfamily.</text>
</comment>
<gene>
    <name evidence="13" type="ORF">Micbo1qcDRAFT_128523</name>
</gene>
<dbReference type="InParanoid" id="A0A136IJJ7"/>
<dbReference type="FunCoup" id="A0A136IJJ7">
    <property type="interactions" value="560"/>
</dbReference>
<keyword evidence="7" id="KW-0146">Chitin degradation</keyword>
<evidence type="ECO:0000256" key="2">
    <source>
        <dbReference type="ARBA" id="ARBA00004613"/>
    </source>
</evidence>
<dbReference type="Pfam" id="PF00704">
    <property type="entry name" value="Glyco_hydro_18"/>
    <property type="match status" value="1"/>
</dbReference>
<evidence type="ECO:0000256" key="5">
    <source>
        <dbReference type="ARBA" id="ARBA00022525"/>
    </source>
</evidence>
<dbReference type="InterPro" id="IPR050314">
    <property type="entry name" value="Glycosyl_Hydrlase_18"/>
</dbReference>
<dbReference type="InterPro" id="IPR029070">
    <property type="entry name" value="Chitinase_insertion_sf"/>
</dbReference>
<dbReference type="EC" id="3.2.1.14" evidence="4"/>
<sequence length="380" mass="41272">SLYLRQYPPQKLPVKEVNQVLYSFMDFGDNGAVFTGDEYADTGLHFPNDTWNEMGNNAYGAVKQLGLLKRVNRHLKVIISIGGSTWSTNFSAVAADATRRATFAKSAVDIVKNYGFDGIDIDWEYPTSSADAANFVLLLEAVRAELDAYSKRAASDYHFILSAATPAGPASYKMLNLKRMGDVLDYLNIMTYDYAGGWDLTHTAHQANLFPNPANPDSTPFSSDRAITDYLQAGVPSWKIVMGIPLYGRGFEGTSGLGRPATDTGSGTWQAGIYDYKALPLDGSIEKYDNIAGAAYSVDIGSRRVISYDTITSVEKKLSYVRAKGLGGTMFWEASGDKAGEGSIVNACFKGLGGNAKLDKTANLLSYPESIYDNVRNGFA</sequence>
<dbReference type="InterPro" id="IPR001223">
    <property type="entry name" value="Glyco_hydro18_cat"/>
</dbReference>
<dbReference type="PROSITE" id="PS51910">
    <property type="entry name" value="GH18_2"/>
    <property type="match status" value="1"/>
</dbReference>
<keyword evidence="9 11" id="KW-0326">Glycosidase</keyword>
<dbReference type="GO" id="GO:0006032">
    <property type="term" value="P:chitin catabolic process"/>
    <property type="evidence" value="ECO:0007669"/>
    <property type="project" value="UniProtKB-KW"/>
</dbReference>
<evidence type="ECO:0000313" key="13">
    <source>
        <dbReference type="EMBL" id="KXJ85142.1"/>
    </source>
</evidence>
<dbReference type="PANTHER" id="PTHR11177:SF365">
    <property type="entry name" value="ENDOCHITINASE B"/>
    <property type="match status" value="1"/>
</dbReference>
<evidence type="ECO:0000256" key="1">
    <source>
        <dbReference type="ARBA" id="ARBA00000822"/>
    </source>
</evidence>
<dbReference type="SUPFAM" id="SSF54556">
    <property type="entry name" value="Chitinase insertion domain"/>
    <property type="match status" value="1"/>
</dbReference>
<feature type="non-terminal residue" evidence="13">
    <location>
        <position position="1"/>
    </location>
</feature>
<accession>A0A136IJJ7</accession>
<dbReference type="OrthoDB" id="76388at2759"/>
<comment type="subcellular location">
    <subcellularLocation>
        <location evidence="2">Secreted</location>
    </subcellularLocation>
</comment>
<feature type="domain" description="GH18" evidence="12">
    <location>
        <begin position="1"/>
        <end position="355"/>
    </location>
</feature>
<organism evidence="13 14">
    <name type="scientific">Microdochium bolleyi</name>
    <dbReference type="NCBI Taxonomy" id="196109"/>
    <lineage>
        <taxon>Eukaryota</taxon>
        <taxon>Fungi</taxon>
        <taxon>Dikarya</taxon>
        <taxon>Ascomycota</taxon>
        <taxon>Pezizomycotina</taxon>
        <taxon>Sordariomycetes</taxon>
        <taxon>Xylariomycetidae</taxon>
        <taxon>Xylariales</taxon>
        <taxon>Microdochiaceae</taxon>
        <taxon>Microdochium</taxon>
    </lineage>
</organism>
<keyword evidence="6 11" id="KW-0378">Hydrolase</keyword>
<dbReference type="SUPFAM" id="SSF51445">
    <property type="entry name" value="(Trans)glycosidases"/>
    <property type="match status" value="1"/>
</dbReference>